<dbReference type="EMBL" id="KC662249">
    <property type="protein sequence ID" value="AGM15376.1"/>
    <property type="molecule type" value="Genomic_DNA"/>
</dbReference>
<sequence>MTLKLKNFDMKSISFKTNENKAPTILLIGHRDTSKSYLVRDLLYYYQDIPVRTVISGTVSVNGFFGEHVPTFSIHNQYKASIIESILERQKTVLKQKKEEDLYKKSTIDPRALIVLDDCPYPSWSCDNVMRLLFMYGRNWKMMLIITMQYPLNISPIFRANIDYVFILREPNISNRKKIYENYAGMFHTFESFCEIMDQCKENNECIVINNTSGSIQLSDLIFSFKLK</sequence>
<accession>A0AC59EWP3</accession>
<protein>
    <submittedName>
        <fullName evidence="1">VV A32-like packaging ATPase</fullName>
    </submittedName>
</protein>
<proteinExistence type="predicted"/>
<reference evidence="1 2" key="1">
    <citation type="journal article" date="2013" name="Proc. Natl. Acad. Sci. U.S.A.">
        <title>Genome of Phaeocystis globosa virus PgV-16T highlights the common ancestry of the largest known DNA viruses infecting eukaryotes.</title>
        <authorList>
            <person name="Santini S."/>
            <person name="Jeudy S."/>
            <person name="Bartoli J."/>
            <person name="Poirot O."/>
            <person name="Lescot M."/>
            <person name="Abergel C."/>
            <person name="Barbe V."/>
            <person name="Wommack K.E."/>
            <person name="Noordeloos A.A."/>
            <person name="Brussaard C.P."/>
            <person name="Claverie J.M."/>
        </authorList>
    </citation>
    <scope>NUCLEOTIDE SEQUENCE [LARGE SCALE GENOMIC DNA]</scope>
    <source>
        <strain evidence="1 2">16T</strain>
    </source>
</reference>
<keyword evidence="2" id="KW-1185">Reference proteome</keyword>
<organism evidence="1 2">
    <name type="scientific">Phaeocystis globosa virus PgV-16T</name>
    <dbReference type="NCBI Taxonomy" id="3071227"/>
    <lineage>
        <taxon>Viruses</taxon>
        <taxon>Varidnaviria</taxon>
        <taxon>Bamfordvirae</taxon>
        <taxon>Nucleocytoviricota</taxon>
        <taxon>Megaviricetes</taxon>
        <taxon>Imitervirales</taxon>
        <taxon>Mesomimiviridae</taxon>
        <taxon>Tethysvirus</taxon>
        <taxon>Tethysvirus hollandense</taxon>
    </lineage>
</organism>
<name>A0AC59EWP3_9VIRU</name>
<gene>
    <name evidence="1" type="ORF">PGCG_00064</name>
</gene>
<dbReference type="Proteomes" id="UP000204225">
    <property type="component" value="Segment"/>
</dbReference>
<evidence type="ECO:0000313" key="1">
    <source>
        <dbReference type="EMBL" id="AGM15376.1"/>
    </source>
</evidence>
<evidence type="ECO:0000313" key="2">
    <source>
        <dbReference type="Proteomes" id="UP000204225"/>
    </source>
</evidence>